<dbReference type="EMBL" id="JAHKPD010000025">
    <property type="protein sequence ID" value="MBU2952021.1"/>
    <property type="molecule type" value="Genomic_DNA"/>
</dbReference>
<gene>
    <name evidence="1" type="ORF">KO493_15080</name>
</gene>
<reference evidence="1" key="1">
    <citation type="submission" date="2021-05" db="EMBL/GenBank/DDBJ databases">
        <title>Draft genomes of bacteria isolated from model marine particles.</title>
        <authorList>
            <person name="Datta M.S."/>
            <person name="Schwartzman J.A."/>
            <person name="Enke T.N."/>
            <person name="Saavedra J."/>
            <person name="Cermak N."/>
            <person name="Cordero O.X."/>
        </authorList>
    </citation>
    <scope>NUCLEOTIDE SEQUENCE</scope>
    <source>
        <strain evidence="1">I2M19</strain>
    </source>
</reference>
<organism evidence="1 2">
    <name type="scientific">Pseudotamlana agarivorans</name>
    <dbReference type="NCBI Taxonomy" id="481183"/>
    <lineage>
        <taxon>Bacteria</taxon>
        <taxon>Pseudomonadati</taxon>
        <taxon>Bacteroidota</taxon>
        <taxon>Flavobacteriia</taxon>
        <taxon>Flavobacteriales</taxon>
        <taxon>Flavobacteriaceae</taxon>
        <taxon>Pseudotamlana</taxon>
    </lineage>
</organism>
<evidence type="ECO:0000313" key="2">
    <source>
        <dbReference type="Proteomes" id="UP001647509"/>
    </source>
</evidence>
<dbReference type="Proteomes" id="UP001647509">
    <property type="component" value="Unassembled WGS sequence"/>
</dbReference>
<keyword evidence="2" id="KW-1185">Reference proteome</keyword>
<proteinExistence type="predicted"/>
<sequence length="169" mass="19544">MKTVVISGSSRNDGHTKVLTDQLVKNSGWDFINLNDYNFSYYDYEHLNSNDDYIPLMREIIQKYDCLVFVTPVYWYAMSGIMKVFFDRFTDLLTIEKDLGRQLRGKHLAVISSSIGEHLGDQFWLPFKETAKYLGMIYIGNIHTFSGEDNTKKISGFVDLVDLVENNSK</sequence>
<comment type="caution">
    <text evidence="1">The sequence shown here is derived from an EMBL/GenBank/DDBJ whole genome shotgun (WGS) entry which is preliminary data.</text>
</comment>
<name>A0ACC5UCM5_9FLAO</name>
<protein>
    <submittedName>
        <fullName evidence="1">NAD(P)H-dependent oxidoreductase</fullName>
    </submittedName>
</protein>
<evidence type="ECO:0000313" key="1">
    <source>
        <dbReference type="EMBL" id="MBU2952021.1"/>
    </source>
</evidence>
<accession>A0ACC5UCM5</accession>